<feature type="region of interest" description="Disordered" evidence="1">
    <location>
        <begin position="1"/>
        <end position="53"/>
    </location>
</feature>
<comment type="caution">
    <text evidence="2">The sequence shown here is derived from an EMBL/GenBank/DDBJ whole genome shotgun (WGS) entry which is preliminary data.</text>
</comment>
<evidence type="ECO:0000313" key="3">
    <source>
        <dbReference type="Proteomes" id="UP000750711"/>
    </source>
</evidence>
<dbReference type="Proteomes" id="UP000750711">
    <property type="component" value="Unassembled WGS sequence"/>
</dbReference>
<feature type="compositionally biased region" description="Basic and acidic residues" evidence="1">
    <location>
        <begin position="30"/>
        <end position="53"/>
    </location>
</feature>
<reference evidence="2" key="1">
    <citation type="submission" date="2021-03" db="EMBL/GenBank/DDBJ databases">
        <title>Comparative genomics and phylogenomic investigation of the class Geoglossomycetes provide insights into ecological specialization and systematics.</title>
        <authorList>
            <person name="Melie T."/>
            <person name="Pirro S."/>
            <person name="Miller A.N."/>
            <person name="Quandt A."/>
        </authorList>
    </citation>
    <scope>NUCLEOTIDE SEQUENCE</scope>
    <source>
        <strain evidence="2">CAQ_001_2017</strain>
    </source>
</reference>
<dbReference type="EMBL" id="JAGHQM010000835">
    <property type="protein sequence ID" value="KAH0558474.1"/>
    <property type="molecule type" value="Genomic_DNA"/>
</dbReference>
<sequence length="110" mass="12805">MAVATGQEEREEEAEESSSSSPSYRSHVGGKPEWEKNLLADRPTERPQYRSKFSEGQKVWERIERNRTDGPWTVVSVFSDDPKTFRYKVKSADGLVYREIYESNLQKKET</sequence>
<gene>
    <name evidence="2" type="ORF">GP486_004870</name>
</gene>
<keyword evidence="3" id="KW-1185">Reference proteome</keyword>
<proteinExistence type="predicted"/>
<organism evidence="2 3">
    <name type="scientific">Trichoglossum hirsutum</name>
    <dbReference type="NCBI Taxonomy" id="265104"/>
    <lineage>
        <taxon>Eukaryota</taxon>
        <taxon>Fungi</taxon>
        <taxon>Dikarya</taxon>
        <taxon>Ascomycota</taxon>
        <taxon>Pezizomycotina</taxon>
        <taxon>Geoglossomycetes</taxon>
        <taxon>Geoglossales</taxon>
        <taxon>Geoglossaceae</taxon>
        <taxon>Trichoglossum</taxon>
    </lineage>
</organism>
<dbReference type="AlphaFoldDB" id="A0A9P8LA70"/>
<evidence type="ECO:0000313" key="2">
    <source>
        <dbReference type="EMBL" id="KAH0558474.1"/>
    </source>
</evidence>
<accession>A0A9P8LA70</accession>
<feature type="compositionally biased region" description="Low complexity" evidence="1">
    <location>
        <begin position="17"/>
        <end position="26"/>
    </location>
</feature>
<evidence type="ECO:0000256" key="1">
    <source>
        <dbReference type="SAM" id="MobiDB-lite"/>
    </source>
</evidence>
<protein>
    <submittedName>
        <fullName evidence="2">Uncharacterized protein</fullName>
    </submittedName>
</protein>
<name>A0A9P8LA70_9PEZI</name>